<proteinExistence type="predicted"/>
<dbReference type="GO" id="GO:0005634">
    <property type="term" value="C:nucleus"/>
    <property type="evidence" value="ECO:0007669"/>
    <property type="project" value="UniProtKB-SubCell"/>
</dbReference>
<reference evidence="9" key="1">
    <citation type="submission" date="2023-06" db="EMBL/GenBank/DDBJ databases">
        <title>Genome-scale phylogeny and comparative genomics of the fungal order Sordariales.</title>
        <authorList>
            <consortium name="Lawrence Berkeley National Laboratory"/>
            <person name="Hensen N."/>
            <person name="Bonometti L."/>
            <person name="Westerberg I."/>
            <person name="Brannstrom I.O."/>
            <person name="Guillou S."/>
            <person name="Cros-Aarteil S."/>
            <person name="Calhoun S."/>
            <person name="Haridas S."/>
            <person name="Kuo A."/>
            <person name="Mondo S."/>
            <person name="Pangilinan J."/>
            <person name="Riley R."/>
            <person name="LaButti K."/>
            <person name="Andreopoulos B."/>
            <person name="Lipzen A."/>
            <person name="Chen C."/>
            <person name="Yanf M."/>
            <person name="Daum C."/>
            <person name="Ng V."/>
            <person name="Clum A."/>
            <person name="Steindorff A."/>
            <person name="Ohm R."/>
            <person name="Martin F."/>
            <person name="Silar P."/>
            <person name="Natvig D."/>
            <person name="Lalanne C."/>
            <person name="Gautier V."/>
            <person name="Ament-velasquez S.L."/>
            <person name="Kruys A."/>
            <person name="Hutchinson M.I."/>
            <person name="Powell A.J."/>
            <person name="Barry K."/>
            <person name="Miller A.N."/>
            <person name="Grigoriev I.V."/>
            <person name="Debuchy R."/>
            <person name="Gladieux P."/>
            <person name="Thoren M.H."/>
            <person name="Johannesson H."/>
        </authorList>
    </citation>
    <scope>NUCLEOTIDE SEQUENCE</scope>
    <source>
        <strain evidence="9">SMH3187-1</strain>
    </source>
</reference>
<dbReference type="Gene3D" id="4.10.240.10">
    <property type="entry name" value="Zn(2)-C6 fungal-type DNA-binding domain"/>
    <property type="match status" value="1"/>
</dbReference>
<dbReference type="CDD" id="cd00067">
    <property type="entry name" value="GAL4"/>
    <property type="match status" value="1"/>
</dbReference>
<evidence type="ECO:0000256" key="3">
    <source>
        <dbReference type="ARBA" id="ARBA00023015"/>
    </source>
</evidence>
<feature type="region of interest" description="Disordered" evidence="7">
    <location>
        <begin position="143"/>
        <end position="270"/>
    </location>
</feature>
<feature type="compositionally biased region" description="Acidic residues" evidence="7">
    <location>
        <begin position="714"/>
        <end position="723"/>
    </location>
</feature>
<evidence type="ECO:0000259" key="8">
    <source>
        <dbReference type="PROSITE" id="PS50048"/>
    </source>
</evidence>
<dbReference type="GO" id="GO:0000981">
    <property type="term" value="F:DNA-binding transcription factor activity, RNA polymerase II-specific"/>
    <property type="evidence" value="ECO:0007669"/>
    <property type="project" value="InterPro"/>
</dbReference>
<dbReference type="SMART" id="SM00066">
    <property type="entry name" value="GAL4"/>
    <property type="match status" value="1"/>
</dbReference>
<comment type="subcellular location">
    <subcellularLocation>
        <location evidence="1">Nucleus</location>
    </subcellularLocation>
</comment>
<gene>
    <name evidence="9" type="ORF">B0T18DRAFT_61274</name>
</gene>
<evidence type="ECO:0000256" key="2">
    <source>
        <dbReference type="ARBA" id="ARBA00022833"/>
    </source>
</evidence>
<organism evidence="9 10">
    <name type="scientific">Schizothecium vesticola</name>
    <dbReference type="NCBI Taxonomy" id="314040"/>
    <lineage>
        <taxon>Eukaryota</taxon>
        <taxon>Fungi</taxon>
        <taxon>Dikarya</taxon>
        <taxon>Ascomycota</taxon>
        <taxon>Pezizomycotina</taxon>
        <taxon>Sordariomycetes</taxon>
        <taxon>Sordariomycetidae</taxon>
        <taxon>Sordariales</taxon>
        <taxon>Schizotheciaceae</taxon>
        <taxon>Schizothecium</taxon>
    </lineage>
</organism>
<dbReference type="PROSITE" id="PS00463">
    <property type="entry name" value="ZN2_CY6_FUNGAL_1"/>
    <property type="match status" value="1"/>
</dbReference>
<dbReference type="SUPFAM" id="SSF57701">
    <property type="entry name" value="Zn2/Cys6 DNA-binding domain"/>
    <property type="match status" value="1"/>
</dbReference>
<dbReference type="GO" id="GO:0000976">
    <property type="term" value="F:transcription cis-regulatory region binding"/>
    <property type="evidence" value="ECO:0007669"/>
    <property type="project" value="TreeGrafter"/>
</dbReference>
<dbReference type="InterPro" id="IPR001138">
    <property type="entry name" value="Zn2Cys6_DnaBD"/>
</dbReference>
<keyword evidence="4" id="KW-0238">DNA-binding</keyword>
<evidence type="ECO:0000256" key="4">
    <source>
        <dbReference type="ARBA" id="ARBA00023125"/>
    </source>
</evidence>
<keyword evidence="10" id="KW-1185">Reference proteome</keyword>
<dbReference type="InterPro" id="IPR036864">
    <property type="entry name" value="Zn2-C6_fun-type_DNA-bd_sf"/>
</dbReference>
<feature type="domain" description="Zn(2)-C6 fungal-type" evidence="8">
    <location>
        <begin position="40"/>
        <end position="68"/>
    </location>
</feature>
<dbReference type="EMBL" id="JAUKUD010000002">
    <property type="protein sequence ID" value="KAK0751025.1"/>
    <property type="molecule type" value="Genomic_DNA"/>
</dbReference>
<dbReference type="GO" id="GO:0045944">
    <property type="term" value="P:positive regulation of transcription by RNA polymerase II"/>
    <property type="evidence" value="ECO:0007669"/>
    <property type="project" value="TreeGrafter"/>
</dbReference>
<protein>
    <recommendedName>
        <fullName evidence="8">Zn(2)-C6 fungal-type domain-containing protein</fullName>
    </recommendedName>
</protein>
<evidence type="ECO:0000313" key="10">
    <source>
        <dbReference type="Proteomes" id="UP001172155"/>
    </source>
</evidence>
<dbReference type="Pfam" id="PF11951">
    <property type="entry name" value="Fungal_trans_2"/>
    <property type="match status" value="1"/>
</dbReference>
<evidence type="ECO:0000313" key="9">
    <source>
        <dbReference type="EMBL" id="KAK0751025.1"/>
    </source>
</evidence>
<feature type="compositionally biased region" description="Pro residues" evidence="7">
    <location>
        <begin position="657"/>
        <end position="682"/>
    </location>
</feature>
<feature type="compositionally biased region" description="Low complexity" evidence="7">
    <location>
        <begin position="641"/>
        <end position="653"/>
    </location>
</feature>
<comment type="caution">
    <text evidence="9">The sequence shown here is derived from an EMBL/GenBank/DDBJ whole genome shotgun (WGS) entry which is preliminary data.</text>
</comment>
<feature type="compositionally biased region" description="Acidic residues" evidence="7">
    <location>
        <begin position="259"/>
        <end position="270"/>
    </location>
</feature>
<evidence type="ECO:0000256" key="7">
    <source>
        <dbReference type="SAM" id="MobiDB-lite"/>
    </source>
</evidence>
<evidence type="ECO:0000256" key="6">
    <source>
        <dbReference type="ARBA" id="ARBA00023242"/>
    </source>
</evidence>
<evidence type="ECO:0000256" key="1">
    <source>
        <dbReference type="ARBA" id="ARBA00004123"/>
    </source>
</evidence>
<keyword evidence="6" id="KW-0539">Nucleus</keyword>
<dbReference type="AlphaFoldDB" id="A0AA40F4L2"/>
<accession>A0AA40F4L2</accession>
<dbReference type="Pfam" id="PF00172">
    <property type="entry name" value="Zn_clus"/>
    <property type="match status" value="1"/>
</dbReference>
<sequence>MESHEFGLDEAECASPPPAGGGQGNPPSKKSAVRKRTKTGCLTCRKRRIKCDEAKPTCGNCIKSKRQCEGYNQRLTFKEPLGSFPNGSIYGPSYYHPHQQAQHALVDAQLSAQAKLAASQGPHAMIAPKPPMADFTGSLPLQFGSPYQGPMNAPLASPHRHDMSPGPYSSPHSLHSQPPMVPSPLPGAAHTFQQQHSPLEFRSLAPGPDGFDSAFRREPESPPQPMYRMSRPQGHRAGPAQIKRERRQDSPVEDGYWQSDDDASMGDSDDEVLPDVHLAHLESNELGMRVTKRMESSLDPHGTAMRSFSTSRVDNIIQTYTPSAANSPLNDPQTAAIFWYFVNMTGSSMSLYERHPFDPSPMFLGGHVPKARRHIWTYVFPIIAFSHPALMQAMLALGSLQMANCQGLPPTAAMKHYHLCLRRVAKNYASPQKRTQPATLAATLLLGFYEVWNSDHEKWCRHMWGARAIIRELPLRRMTREILALKKARRRRQVELESQHHCDGSCYSLHADAAVDADLDEIDTDLIFQLTGQNVGYSESGHVEDDERRRSERKYTENDIETYETLSDLYWWFCKMDVYQSILGGTRPFMEYPHWTQCAPRARFGRIDAVYGTFDHLMLLMGRLVSFASRDMARKRKARQAEAMAAARNNRGGAPPGSMPPPGGGGGGGPPPGPPGAPPGGPMFPGLLPSTGKFQLPKGFSPPPTSPAPASAYDSDDSDDVDDPAFNLDESTAAAAREWDALRTAFEVFRNRLGPDFAPLDDDDAASEPTPFGGPALTYRTFSIAGIWMNFYMGLIVLYRCLPSMPPVAMAAAGLQAAQTAPWAREIARIAAGLGEDLNNQAAVSMSVGAACIEAGFCLFVAGVQFREADQRHWLVRRLHHISRLTGWQSARQIADGCESAWIKAALLGRGPPYATPPDLGPLCPDSIWTQPRRIDRRIQDLGGQEDRLVLARTEQAHYALGLLGVEQDLDKLDLVTE</sequence>
<keyword evidence="3" id="KW-0805">Transcription regulation</keyword>
<dbReference type="InterPro" id="IPR021858">
    <property type="entry name" value="Fun_TF"/>
</dbReference>
<dbReference type="PANTHER" id="PTHR37534">
    <property type="entry name" value="TRANSCRIPTIONAL ACTIVATOR PROTEIN UGA3"/>
    <property type="match status" value="1"/>
</dbReference>
<keyword evidence="2" id="KW-0862">Zinc</keyword>
<feature type="region of interest" description="Disordered" evidence="7">
    <location>
        <begin position="638"/>
        <end position="724"/>
    </location>
</feature>
<dbReference type="PROSITE" id="PS50048">
    <property type="entry name" value="ZN2_CY6_FUNGAL_2"/>
    <property type="match status" value="1"/>
</dbReference>
<keyword evidence="5" id="KW-0804">Transcription</keyword>
<dbReference type="Proteomes" id="UP001172155">
    <property type="component" value="Unassembled WGS sequence"/>
</dbReference>
<dbReference type="PANTHER" id="PTHR37534:SF23">
    <property type="entry name" value="ZN(II)2CYS6 TRANSCRIPTION FACTOR (EUROFUNG)"/>
    <property type="match status" value="1"/>
</dbReference>
<dbReference type="GO" id="GO:0008270">
    <property type="term" value="F:zinc ion binding"/>
    <property type="evidence" value="ECO:0007669"/>
    <property type="project" value="InterPro"/>
</dbReference>
<evidence type="ECO:0000256" key="5">
    <source>
        <dbReference type="ARBA" id="ARBA00023163"/>
    </source>
</evidence>
<feature type="region of interest" description="Disordered" evidence="7">
    <location>
        <begin position="1"/>
        <end position="39"/>
    </location>
</feature>
<name>A0AA40F4L2_9PEZI</name>